<dbReference type="Gene3D" id="3.80.10.10">
    <property type="entry name" value="Ribonuclease Inhibitor"/>
    <property type="match status" value="1"/>
</dbReference>
<protein>
    <submittedName>
        <fullName evidence="1">Uncharacterized protein</fullName>
    </submittedName>
</protein>
<dbReference type="PANTHER" id="PTHR23119">
    <property type="entry name" value="DISCS LARGE"/>
    <property type="match status" value="1"/>
</dbReference>
<organism evidence="1 2">
    <name type="scientific">Rotaria socialis</name>
    <dbReference type="NCBI Taxonomy" id="392032"/>
    <lineage>
        <taxon>Eukaryota</taxon>
        <taxon>Metazoa</taxon>
        <taxon>Spiralia</taxon>
        <taxon>Gnathifera</taxon>
        <taxon>Rotifera</taxon>
        <taxon>Eurotatoria</taxon>
        <taxon>Bdelloidea</taxon>
        <taxon>Philodinida</taxon>
        <taxon>Philodinidae</taxon>
        <taxon>Rotaria</taxon>
    </lineage>
</organism>
<sequence>TSVPDDILRYTRTLEELLLDANQLQDLPRGVYRLTQLRRLTFSDNEIQRILPEIGQLVNLE</sequence>
<evidence type="ECO:0000313" key="1">
    <source>
        <dbReference type="EMBL" id="CAF5073464.1"/>
    </source>
</evidence>
<reference evidence="1" key="1">
    <citation type="submission" date="2021-02" db="EMBL/GenBank/DDBJ databases">
        <authorList>
            <person name="Nowell W R."/>
        </authorList>
    </citation>
    <scope>NUCLEOTIDE SEQUENCE</scope>
</reference>
<dbReference type="GO" id="GO:0043113">
    <property type="term" value="P:receptor clustering"/>
    <property type="evidence" value="ECO:0007669"/>
    <property type="project" value="TreeGrafter"/>
</dbReference>
<dbReference type="SUPFAM" id="SSF52075">
    <property type="entry name" value="Outer arm dynein light chain 1"/>
    <property type="match status" value="1"/>
</dbReference>
<dbReference type="GO" id="GO:0045211">
    <property type="term" value="C:postsynaptic membrane"/>
    <property type="evidence" value="ECO:0007669"/>
    <property type="project" value="TreeGrafter"/>
</dbReference>
<gene>
    <name evidence="1" type="ORF">QYT958_LOCUS43424</name>
</gene>
<comment type="caution">
    <text evidence="1">The sequence shown here is derived from an EMBL/GenBank/DDBJ whole genome shotgun (WGS) entry which is preliminary data.</text>
</comment>
<accession>A0A822DLD3</accession>
<proteinExistence type="predicted"/>
<dbReference type="GO" id="GO:0005912">
    <property type="term" value="C:adherens junction"/>
    <property type="evidence" value="ECO:0007669"/>
    <property type="project" value="TreeGrafter"/>
</dbReference>
<dbReference type="InterPro" id="IPR050614">
    <property type="entry name" value="Synaptic_Scaffolding_LAP-MAGUK"/>
</dbReference>
<dbReference type="AlphaFoldDB" id="A0A822DLD3"/>
<name>A0A822DLD3_9BILA</name>
<dbReference type="GO" id="GO:0098887">
    <property type="term" value="P:neurotransmitter receptor transport, endosome to postsynaptic membrane"/>
    <property type="evidence" value="ECO:0007669"/>
    <property type="project" value="TreeGrafter"/>
</dbReference>
<dbReference type="GO" id="GO:0045197">
    <property type="term" value="P:establishment or maintenance of epithelial cell apical/basal polarity"/>
    <property type="evidence" value="ECO:0007669"/>
    <property type="project" value="TreeGrafter"/>
</dbReference>
<feature type="non-terminal residue" evidence="1">
    <location>
        <position position="61"/>
    </location>
</feature>
<dbReference type="GO" id="GO:0098968">
    <property type="term" value="P:neurotransmitter receptor transport postsynaptic membrane to endosome"/>
    <property type="evidence" value="ECO:0007669"/>
    <property type="project" value="TreeGrafter"/>
</dbReference>
<dbReference type="PANTHER" id="PTHR23119:SF44">
    <property type="entry name" value="PROTEIN LAP4"/>
    <property type="match status" value="1"/>
</dbReference>
<dbReference type="GO" id="GO:0098609">
    <property type="term" value="P:cell-cell adhesion"/>
    <property type="evidence" value="ECO:0007669"/>
    <property type="project" value="TreeGrafter"/>
</dbReference>
<dbReference type="GO" id="GO:0019901">
    <property type="term" value="F:protein kinase binding"/>
    <property type="evidence" value="ECO:0007669"/>
    <property type="project" value="TreeGrafter"/>
</dbReference>
<evidence type="ECO:0000313" key="2">
    <source>
        <dbReference type="Proteomes" id="UP000663848"/>
    </source>
</evidence>
<dbReference type="EMBL" id="CAJOBR010061485">
    <property type="protein sequence ID" value="CAF5073464.1"/>
    <property type="molecule type" value="Genomic_DNA"/>
</dbReference>
<feature type="non-terminal residue" evidence="1">
    <location>
        <position position="1"/>
    </location>
</feature>
<dbReference type="GO" id="GO:0014069">
    <property type="term" value="C:postsynaptic density"/>
    <property type="evidence" value="ECO:0007669"/>
    <property type="project" value="TreeGrafter"/>
</dbReference>
<dbReference type="Proteomes" id="UP000663848">
    <property type="component" value="Unassembled WGS sequence"/>
</dbReference>
<dbReference type="GO" id="GO:0016323">
    <property type="term" value="C:basolateral plasma membrane"/>
    <property type="evidence" value="ECO:0007669"/>
    <property type="project" value="TreeGrafter"/>
</dbReference>
<dbReference type="InterPro" id="IPR032675">
    <property type="entry name" value="LRR_dom_sf"/>
</dbReference>